<organism evidence="1">
    <name type="scientific">viral metagenome</name>
    <dbReference type="NCBI Taxonomy" id="1070528"/>
    <lineage>
        <taxon>unclassified sequences</taxon>
        <taxon>metagenomes</taxon>
        <taxon>organismal metagenomes</taxon>
    </lineage>
</organism>
<dbReference type="AlphaFoldDB" id="A0A6C0BWX8"/>
<evidence type="ECO:0000313" key="1">
    <source>
        <dbReference type="EMBL" id="QHS96827.1"/>
    </source>
</evidence>
<sequence>MSDDKEIIVTGIPEKVYVNCIEFQKMSFIYNAIQSGWEVKLNNKNKYVFKKKHENRKEIYLENYLKTFVEENVDFNHLIN</sequence>
<accession>A0A6C0BWX8</accession>
<protein>
    <submittedName>
        <fullName evidence="1">Uncharacterized protein</fullName>
    </submittedName>
</protein>
<name>A0A6C0BWX8_9ZZZZ</name>
<reference evidence="1" key="1">
    <citation type="journal article" date="2020" name="Nature">
        <title>Giant virus diversity and host interactions through global metagenomics.</title>
        <authorList>
            <person name="Schulz F."/>
            <person name="Roux S."/>
            <person name="Paez-Espino D."/>
            <person name="Jungbluth S."/>
            <person name="Walsh D.A."/>
            <person name="Denef V.J."/>
            <person name="McMahon K.D."/>
            <person name="Konstantinidis K.T."/>
            <person name="Eloe-Fadrosh E.A."/>
            <person name="Kyrpides N.C."/>
            <person name="Woyke T."/>
        </authorList>
    </citation>
    <scope>NUCLEOTIDE SEQUENCE</scope>
    <source>
        <strain evidence="1">GVMAG-M-3300020166-5</strain>
    </source>
</reference>
<proteinExistence type="predicted"/>
<dbReference type="EMBL" id="MN739279">
    <property type="protein sequence ID" value="QHS96827.1"/>
    <property type="molecule type" value="Genomic_DNA"/>
</dbReference>